<name>A0A6N9YT35_9ACTN</name>
<dbReference type="InterPro" id="IPR015854">
    <property type="entry name" value="ABC_transpr_LolD-like"/>
</dbReference>
<dbReference type="GO" id="GO:0022857">
    <property type="term" value="F:transmembrane transporter activity"/>
    <property type="evidence" value="ECO:0007669"/>
    <property type="project" value="TreeGrafter"/>
</dbReference>
<dbReference type="InterPro" id="IPR017871">
    <property type="entry name" value="ABC_transporter-like_CS"/>
</dbReference>
<keyword evidence="1" id="KW-0813">Transport</keyword>
<dbReference type="PROSITE" id="PS50893">
    <property type="entry name" value="ABC_TRANSPORTER_2"/>
    <property type="match status" value="1"/>
</dbReference>
<feature type="domain" description="ABC transporter" evidence="4">
    <location>
        <begin position="1"/>
        <end position="210"/>
    </location>
</feature>
<dbReference type="InterPro" id="IPR027417">
    <property type="entry name" value="P-loop_NTPase"/>
</dbReference>
<dbReference type="InterPro" id="IPR003439">
    <property type="entry name" value="ABC_transporter-like_ATP-bd"/>
</dbReference>
<dbReference type="GO" id="GO:0005886">
    <property type="term" value="C:plasma membrane"/>
    <property type="evidence" value="ECO:0007669"/>
    <property type="project" value="TreeGrafter"/>
</dbReference>
<dbReference type="PROSITE" id="PS00211">
    <property type="entry name" value="ABC_TRANSPORTER_1"/>
    <property type="match status" value="1"/>
</dbReference>
<sequence>MQVSLGERQLLAPTDLTVEAGESVAVLGPSGSGKTTFLACLAGLRAPTSGSVRLLDHELTTLSSTQRARVRLDSIGFVFQHADLLPELSPVENIMLPGLLKGGDPDGVRAEADWLIEDLGVRTTAETAHLSGGEAQRLALARALITQPSLLLADEPTGALDRATRDEVLEVMFAKIRSEQMGAVIVTHDEEVAAAADRTIELAAVRPAEAT</sequence>
<dbReference type="RefSeq" id="WP_163820990.1">
    <property type="nucleotide sequence ID" value="NZ_JAAGOB010000017.1"/>
</dbReference>
<evidence type="ECO:0000259" key="4">
    <source>
        <dbReference type="PROSITE" id="PS50893"/>
    </source>
</evidence>
<keyword evidence="2" id="KW-0547">Nucleotide-binding</keyword>
<dbReference type="SMART" id="SM00382">
    <property type="entry name" value="AAA"/>
    <property type="match status" value="1"/>
</dbReference>
<dbReference type="Pfam" id="PF00005">
    <property type="entry name" value="ABC_tran"/>
    <property type="match status" value="1"/>
</dbReference>
<evidence type="ECO:0000256" key="1">
    <source>
        <dbReference type="ARBA" id="ARBA00022448"/>
    </source>
</evidence>
<gene>
    <name evidence="5" type="ORF">G1H11_23145</name>
</gene>
<protein>
    <submittedName>
        <fullName evidence="5">ABC transporter ATP-binding protein</fullName>
    </submittedName>
</protein>
<dbReference type="CDD" id="cd03255">
    <property type="entry name" value="ABC_MJ0796_LolCDE_FtsE"/>
    <property type="match status" value="1"/>
</dbReference>
<evidence type="ECO:0000256" key="3">
    <source>
        <dbReference type="ARBA" id="ARBA00022840"/>
    </source>
</evidence>
<dbReference type="GO" id="GO:0016887">
    <property type="term" value="F:ATP hydrolysis activity"/>
    <property type="evidence" value="ECO:0007669"/>
    <property type="project" value="InterPro"/>
</dbReference>
<dbReference type="EMBL" id="JAAGOB010000017">
    <property type="protein sequence ID" value="NED98201.1"/>
    <property type="molecule type" value="Genomic_DNA"/>
</dbReference>
<accession>A0A6N9YT35</accession>
<evidence type="ECO:0000256" key="2">
    <source>
        <dbReference type="ARBA" id="ARBA00022741"/>
    </source>
</evidence>
<dbReference type="InterPro" id="IPR017911">
    <property type="entry name" value="MacB-like_ATP-bd"/>
</dbReference>
<dbReference type="AlphaFoldDB" id="A0A6N9YT35"/>
<keyword evidence="6" id="KW-1185">Reference proteome</keyword>
<keyword evidence="3 5" id="KW-0067">ATP-binding</keyword>
<dbReference type="SUPFAM" id="SSF52540">
    <property type="entry name" value="P-loop containing nucleoside triphosphate hydrolases"/>
    <property type="match status" value="1"/>
</dbReference>
<dbReference type="InterPro" id="IPR003593">
    <property type="entry name" value="AAA+_ATPase"/>
</dbReference>
<proteinExistence type="predicted"/>
<dbReference type="PANTHER" id="PTHR24220">
    <property type="entry name" value="IMPORT ATP-BINDING PROTEIN"/>
    <property type="match status" value="1"/>
</dbReference>
<evidence type="ECO:0000313" key="5">
    <source>
        <dbReference type="EMBL" id="NED98201.1"/>
    </source>
</evidence>
<comment type="caution">
    <text evidence="5">The sequence shown here is derived from an EMBL/GenBank/DDBJ whole genome shotgun (WGS) entry which is preliminary data.</text>
</comment>
<dbReference type="Proteomes" id="UP000469185">
    <property type="component" value="Unassembled WGS sequence"/>
</dbReference>
<dbReference type="Gene3D" id="3.40.50.300">
    <property type="entry name" value="P-loop containing nucleotide triphosphate hydrolases"/>
    <property type="match status" value="1"/>
</dbReference>
<reference evidence="5 6" key="1">
    <citation type="submission" date="2020-02" db="EMBL/GenBank/DDBJ databases">
        <authorList>
            <person name="Li X.-J."/>
            <person name="Feng X.-M."/>
        </authorList>
    </citation>
    <scope>NUCLEOTIDE SEQUENCE [LARGE SCALE GENOMIC DNA]</scope>
    <source>
        <strain evidence="5 6">CGMCC 4.7225</strain>
    </source>
</reference>
<dbReference type="GO" id="GO:0005524">
    <property type="term" value="F:ATP binding"/>
    <property type="evidence" value="ECO:0007669"/>
    <property type="project" value="UniProtKB-KW"/>
</dbReference>
<organism evidence="5 6">
    <name type="scientific">Phytoactinopolyspora alkaliphila</name>
    <dbReference type="NCBI Taxonomy" id="1783498"/>
    <lineage>
        <taxon>Bacteria</taxon>
        <taxon>Bacillati</taxon>
        <taxon>Actinomycetota</taxon>
        <taxon>Actinomycetes</taxon>
        <taxon>Jiangellales</taxon>
        <taxon>Jiangellaceae</taxon>
        <taxon>Phytoactinopolyspora</taxon>
    </lineage>
</organism>
<evidence type="ECO:0000313" key="6">
    <source>
        <dbReference type="Proteomes" id="UP000469185"/>
    </source>
</evidence>